<dbReference type="Proteomes" id="UP000007129">
    <property type="component" value="Unassembled WGS sequence"/>
</dbReference>
<accession>K2RYI7</accession>
<feature type="domain" description="Band 7" evidence="8">
    <location>
        <begin position="56"/>
        <end position="217"/>
    </location>
</feature>
<dbReference type="STRING" id="1126212.K2RYI7"/>
<evidence type="ECO:0000259" key="8">
    <source>
        <dbReference type="SMART" id="SM00244"/>
    </source>
</evidence>
<evidence type="ECO:0000256" key="6">
    <source>
        <dbReference type="ARBA" id="ARBA00053189"/>
    </source>
</evidence>
<dbReference type="InterPro" id="IPR036013">
    <property type="entry name" value="Band_7/SPFH_dom_sf"/>
</dbReference>
<evidence type="ECO:0000256" key="7">
    <source>
        <dbReference type="ARBA" id="ARBA00066275"/>
    </source>
</evidence>
<dbReference type="CDD" id="cd03401">
    <property type="entry name" value="SPFH_prohibitin"/>
    <property type="match status" value="1"/>
</dbReference>
<dbReference type="InterPro" id="IPR036322">
    <property type="entry name" value="WD40_repeat_dom_sf"/>
</dbReference>
<evidence type="ECO:0000256" key="3">
    <source>
        <dbReference type="ARBA" id="ARBA00022792"/>
    </source>
</evidence>
<dbReference type="FunCoup" id="K2RYI7">
    <property type="interactions" value="119"/>
</dbReference>
<dbReference type="InterPro" id="IPR000163">
    <property type="entry name" value="Prohibitin"/>
</dbReference>
<dbReference type="PANTHER" id="PTHR23222">
    <property type="entry name" value="PROHIBITIN"/>
    <property type="match status" value="1"/>
</dbReference>
<dbReference type="PRINTS" id="PR00679">
    <property type="entry name" value="PROHIBITIN"/>
</dbReference>
<dbReference type="FunFam" id="3.30.479.30:FF:000001">
    <property type="entry name" value="Prohibitin 2"/>
    <property type="match status" value="1"/>
</dbReference>
<dbReference type="Gene3D" id="2.130.10.10">
    <property type="entry name" value="YVTN repeat-like/Quinoprotein amine dehydrogenase"/>
    <property type="match status" value="1"/>
</dbReference>
<evidence type="ECO:0000256" key="2">
    <source>
        <dbReference type="ARBA" id="ARBA00009658"/>
    </source>
</evidence>
<comment type="caution">
    <text evidence="9">The sequence shown here is derived from an EMBL/GenBank/DDBJ whole genome shotgun (WGS) entry which is preliminary data.</text>
</comment>
<dbReference type="eggNOG" id="KOG0280">
    <property type="taxonomic scope" value="Eukaryota"/>
</dbReference>
<dbReference type="EMBL" id="AHHD01000225">
    <property type="protein sequence ID" value="EKG17782.1"/>
    <property type="molecule type" value="Genomic_DNA"/>
</dbReference>
<dbReference type="HOGENOM" id="CLU_376853_0_0_1"/>
<evidence type="ECO:0000313" key="10">
    <source>
        <dbReference type="Proteomes" id="UP000007129"/>
    </source>
</evidence>
<dbReference type="InterPro" id="IPR015943">
    <property type="entry name" value="WD40/YVTN_repeat-like_dom_sf"/>
</dbReference>
<evidence type="ECO:0000256" key="1">
    <source>
        <dbReference type="ARBA" id="ARBA00004273"/>
    </source>
</evidence>
<dbReference type="eggNOG" id="KOG3090">
    <property type="taxonomic scope" value="Eukaryota"/>
</dbReference>
<name>K2RYI7_MACPH</name>
<dbReference type="PANTHER" id="PTHR23222:SF1">
    <property type="entry name" value="PROHIBITIN-2"/>
    <property type="match status" value="1"/>
</dbReference>
<comment type="function">
    <text evidence="6">Prohibitin probably acts as a holdase/unfoldase for the stabilization of newly synthesized mitochondrial proteins. Involved in mitophagy. Required for the switch to necrotrophic growth.</text>
</comment>
<protein>
    <submittedName>
        <fullName evidence="9">Prohibitin</fullName>
    </submittedName>
</protein>
<dbReference type="SMART" id="SM00244">
    <property type="entry name" value="PHB"/>
    <property type="match status" value="1"/>
</dbReference>
<dbReference type="InterPro" id="IPR001107">
    <property type="entry name" value="Band_7"/>
</dbReference>
<dbReference type="InParanoid" id="K2RYI7"/>
<reference evidence="9 10" key="1">
    <citation type="journal article" date="2012" name="BMC Genomics">
        <title>Tools to kill: Genome of one of the most destructive plant pathogenic fungi Macrophomina phaseolina.</title>
        <authorList>
            <person name="Islam M.S."/>
            <person name="Haque M.S."/>
            <person name="Islam M.M."/>
            <person name="Emdad E.M."/>
            <person name="Halim A."/>
            <person name="Hossen Q.M.M."/>
            <person name="Hossain M.Z."/>
            <person name="Ahmed B."/>
            <person name="Rahim S."/>
            <person name="Rahman M.S."/>
            <person name="Alam M.M."/>
            <person name="Hou S."/>
            <person name="Wan X."/>
            <person name="Saito J.A."/>
            <person name="Alam M."/>
        </authorList>
    </citation>
    <scope>NUCLEOTIDE SEQUENCE [LARGE SCALE GENOMIC DNA]</scope>
    <source>
        <strain evidence="9 10">MS6</strain>
    </source>
</reference>
<dbReference type="Gene3D" id="3.30.479.30">
    <property type="entry name" value="Band 7 domain"/>
    <property type="match status" value="1"/>
</dbReference>
<keyword evidence="5" id="KW-0472">Membrane</keyword>
<evidence type="ECO:0000256" key="5">
    <source>
        <dbReference type="ARBA" id="ARBA00023136"/>
    </source>
</evidence>
<dbReference type="AlphaFoldDB" id="K2RYI7"/>
<dbReference type="Pfam" id="PF01145">
    <property type="entry name" value="Band_7"/>
    <property type="match status" value="1"/>
</dbReference>
<sequence length="736" mass="80056">MSDPQETWRNLQRRLVQAQQQGRRFGAGGGGPPKGAFAGLGLLLTISGAAVVINNALFNVDGGHRAIKYTRLGGVGKEIYNEGTHFRIPWFETPITYDVRAKPRNVASLTGTKDLQMVNITCRVLSRPRVDALPQIYRTLGTDYDERVLPSIVNEVLKSVVAQFNASQLITQRENVSRLVRDNLVRRAARFNIMLDDVSLTHLAFSPEFTAAVEAKQVAQQEAQRAAFVVDKARQEKQAAIVRAQGEARSAELIGDAIKKSRSYVDLREFENARQVASILQSSANKVYLDSTGLGLNVNKSQESSNSKRRIQASTGTMTSVKSVSSLWLDIPPSCIEFVPGHPELFVVGTYFLEKTGQDEEESGTTSETSPQHRTGSLLLFKLDGDRVTLKHELSTPFAIFDIHFSQNTNSSPTCLLGAATSTGSLSLYRVSTDDITLLTVHQLFPTTSLITFFSWHPLVPGLASLALSDGSIYLCDTSIITLSPTPPPPTEPGDSSPHLALLHTHALEAWCTAFTPTGTAIFTGGDDSVLASISLPLPNNTDSTTVTASSSLLATVTSNPPPLQWQDRKTHFAGVTAILPLKNSNTKGNNAAHAPELLLTGSYDDHIRLFAVPQPATPSSPRRPQLLAELNLGGGVWRLKDISTISGDYSPCVSGKREYTLLASCMHAGARIVKLTGSPREGEGSQGELEWGFTEVARFEEHESMNYGSDVQPGTGGRKVISTSFYDRLLAVWRW</sequence>
<organism evidence="9 10">
    <name type="scientific">Macrophomina phaseolina (strain MS6)</name>
    <name type="common">Charcoal rot fungus</name>
    <dbReference type="NCBI Taxonomy" id="1126212"/>
    <lineage>
        <taxon>Eukaryota</taxon>
        <taxon>Fungi</taxon>
        <taxon>Dikarya</taxon>
        <taxon>Ascomycota</taxon>
        <taxon>Pezizomycotina</taxon>
        <taxon>Dothideomycetes</taxon>
        <taxon>Dothideomycetes incertae sedis</taxon>
        <taxon>Botryosphaeriales</taxon>
        <taxon>Botryosphaeriaceae</taxon>
        <taxon>Macrophomina</taxon>
    </lineage>
</organism>
<proteinExistence type="inferred from homology"/>
<comment type="subcellular location">
    <subcellularLocation>
        <location evidence="1">Mitochondrion inner membrane</location>
    </subcellularLocation>
</comment>
<evidence type="ECO:0000313" key="9">
    <source>
        <dbReference type="EMBL" id="EKG17782.1"/>
    </source>
</evidence>
<dbReference type="SUPFAM" id="SSF50978">
    <property type="entry name" value="WD40 repeat-like"/>
    <property type="match status" value="1"/>
</dbReference>
<keyword evidence="3" id="KW-0999">Mitochondrion inner membrane</keyword>
<dbReference type="GO" id="GO:0007005">
    <property type="term" value="P:mitochondrion organization"/>
    <property type="evidence" value="ECO:0007669"/>
    <property type="project" value="TreeGrafter"/>
</dbReference>
<gene>
    <name evidence="9" type="ORF">MPH_04997</name>
</gene>
<dbReference type="SUPFAM" id="SSF117892">
    <property type="entry name" value="Band 7/SPFH domain"/>
    <property type="match status" value="1"/>
</dbReference>
<dbReference type="GO" id="GO:0000423">
    <property type="term" value="P:mitophagy"/>
    <property type="evidence" value="ECO:0007669"/>
    <property type="project" value="UniProtKB-ARBA"/>
</dbReference>
<dbReference type="GO" id="GO:0035632">
    <property type="term" value="C:mitochondrial prohibitin complex"/>
    <property type="evidence" value="ECO:0007669"/>
    <property type="project" value="UniProtKB-ARBA"/>
</dbReference>
<dbReference type="OrthoDB" id="275637at2759"/>
<evidence type="ECO:0000256" key="4">
    <source>
        <dbReference type="ARBA" id="ARBA00023128"/>
    </source>
</evidence>
<comment type="subunit">
    <text evidence="7">The mitochondrial prohibitin complex consists of two subunits (PHB1 and PHB2). The subunits assemble into a membrane-associated ring-shaped supercomplex of approximately 1 mDa. Interacts with ATG24/SNX4; the interaction is direct and plays a role in mitophagy.</text>
</comment>
<keyword evidence="4" id="KW-0496">Mitochondrion</keyword>
<comment type="similarity">
    <text evidence="2">Belongs to the prohibitin family.</text>
</comment>
<dbReference type="VEuPathDB" id="FungiDB:MPH_04997"/>